<organism evidence="2 3">
    <name type="scientific">Caulobacter ginsengisoli</name>
    <dbReference type="NCBI Taxonomy" id="400775"/>
    <lineage>
        <taxon>Bacteria</taxon>
        <taxon>Pseudomonadati</taxon>
        <taxon>Pseudomonadota</taxon>
        <taxon>Alphaproteobacteria</taxon>
        <taxon>Caulobacterales</taxon>
        <taxon>Caulobacteraceae</taxon>
        <taxon>Caulobacter</taxon>
    </lineage>
</organism>
<keyword evidence="1" id="KW-0472">Membrane</keyword>
<keyword evidence="1" id="KW-0812">Transmembrane</keyword>
<name>A0ABU0IR36_9CAUL</name>
<feature type="transmembrane region" description="Helical" evidence="1">
    <location>
        <begin position="102"/>
        <end position="121"/>
    </location>
</feature>
<comment type="caution">
    <text evidence="2">The sequence shown here is derived from an EMBL/GenBank/DDBJ whole genome shotgun (WGS) entry which is preliminary data.</text>
</comment>
<sequence length="128" mass="13422">MSKGDGIAFGAAGIAAWLLATAFYAAFGGSLLETAFWFYALNAFLIAAGYGLLFVAVARLRRVPCRKRGLPALVFAAPGVIGAAVVLSNFGQLFPDFSPASLGRYGAYLFVGFAALTLLALERPRPKA</sequence>
<evidence type="ECO:0000256" key="1">
    <source>
        <dbReference type="SAM" id="Phobius"/>
    </source>
</evidence>
<feature type="transmembrane region" description="Helical" evidence="1">
    <location>
        <begin position="36"/>
        <end position="58"/>
    </location>
</feature>
<dbReference type="EMBL" id="JAUSVS010000002">
    <property type="protein sequence ID" value="MDQ0463618.1"/>
    <property type="molecule type" value="Genomic_DNA"/>
</dbReference>
<proteinExistence type="predicted"/>
<evidence type="ECO:0000313" key="3">
    <source>
        <dbReference type="Proteomes" id="UP001228905"/>
    </source>
</evidence>
<dbReference type="InterPro" id="IPR020509">
    <property type="entry name" value="Uncharacterised_YnzE"/>
</dbReference>
<dbReference type="Proteomes" id="UP001228905">
    <property type="component" value="Unassembled WGS sequence"/>
</dbReference>
<keyword evidence="1" id="KW-1133">Transmembrane helix</keyword>
<reference evidence="2 3" key="1">
    <citation type="submission" date="2023-07" db="EMBL/GenBank/DDBJ databases">
        <title>Genomic Encyclopedia of Type Strains, Phase IV (KMG-IV): sequencing the most valuable type-strain genomes for metagenomic binning, comparative biology and taxonomic classification.</title>
        <authorList>
            <person name="Goeker M."/>
        </authorList>
    </citation>
    <scope>NUCLEOTIDE SEQUENCE [LARGE SCALE GENOMIC DNA]</scope>
    <source>
        <strain evidence="2 3">DSM 18695</strain>
    </source>
</reference>
<protein>
    <submittedName>
        <fullName evidence="2">Peptidoglycan/LPS O-acetylase OafA/YrhL</fullName>
    </submittedName>
</protein>
<evidence type="ECO:0000313" key="2">
    <source>
        <dbReference type="EMBL" id="MDQ0463618.1"/>
    </source>
</evidence>
<feature type="transmembrane region" description="Helical" evidence="1">
    <location>
        <begin position="7"/>
        <end position="30"/>
    </location>
</feature>
<feature type="transmembrane region" description="Helical" evidence="1">
    <location>
        <begin position="70"/>
        <end position="90"/>
    </location>
</feature>
<dbReference type="RefSeq" id="WP_307347706.1">
    <property type="nucleotide sequence ID" value="NZ_JAUSVS010000002.1"/>
</dbReference>
<accession>A0ABU0IR36</accession>
<gene>
    <name evidence="2" type="ORF">QO010_001389</name>
</gene>
<dbReference type="Pfam" id="PF17329">
    <property type="entry name" value="DUF5367"/>
    <property type="match status" value="1"/>
</dbReference>
<keyword evidence="3" id="KW-1185">Reference proteome</keyword>